<evidence type="ECO:0000313" key="2">
    <source>
        <dbReference type="EMBL" id="CAD5123688.1"/>
    </source>
</evidence>
<sequence>MDNEKVIQILNCWLRLQSNNLEIWIWKYKDILAVLDLTLQQYRGIFRGLNKLRAMYVLPMYIIQIFGGYFGFVPSDLTTINLPILRNRNKNVCYLFLPPAYFSTEKHYPDYDFSSFSVHCESNHPFLRLHNRMIVLTRNEINLHDAVGWNVLKKAQVLSDGLKEYKKYPISIRPNHYLAISPDAIQTVCQNSTSKMSDSINFAGDKLKIDWIKEYLENI</sequence>
<dbReference type="Proteomes" id="UP000549394">
    <property type="component" value="Unassembled WGS sequence"/>
</dbReference>
<keyword evidence="1" id="KW-0812">Transmembrane</keyword>
<comment type="caution">
    <text evidence="2">The sequence shown here is derived from an EMBL/GenBank/DDBJ whole genome shotgun (WGS) entry which is preliminary data.</text>
</comment>
<organism evidence="2 3">
    <name type="scientific">Dimorphilus gyrociliatus</name>
    <dbReference type="NCBI Taxonomy" id="2664684"/>
    <lineage>
        <taxon>Eukaryota</taxon>
        <taxon>Metazoa</taxon>
        <taxon>Spiralia</taxon>
        <taxon>Lophotrochozoa</taxon>
        <taxon>Annelida</taxon>
        <taxon>Polychaeta</taxon>
        <taxon>Polychaeta incertae sedis</taxon>
        <taxon>Dinophilidae</taxon>
        <taxon>Dimorphilus</taxon>
    </lineage>
</organism>
<keyword evidence="1" id="KW-0472">Membrane</keyword>
<evidence type="ECO:0000313" key="3">
    <source>
        <dbReference type="Proteomes" id="UP000549394"/>
    </source>
</evidence>
<protein>
    <submittedName>
        <fullName evidence="2">Uncharacterized protein</fullName>
    </submittedName>
</protein>
<dbReference type="EMBL" id="CAJFCJ010000019">
    <property type="protein sequence ID" value="CAD5123688.1"/>
    <property type="molecule type" value="Genomic_DNA"/>
</dbReference>
<reference evidence="2 3" key="1">
    <citation type="submission" date="2020-08" db="EMBL/GenBank/DDBJ databases">
        <authorList>
            <person name="Hejnol A."/>
        </authorList>
    </citation>
    <scope>NUCLEOTIDE SEQUENCE [LARGE SCALE GENOMIC DNA]</scope>
</reference>
<keyword evidence="3" id="KW-1185">Reference proteome</keyword>
<keyword evidence="1" id="KW-1133">Transmembrane helix</keyword>
<feature type="transmembrane region" description="Helical" evidence="1">
    <location>
        <begin position="54"/>
        <end position="72"/>
    </location>
</feature>
<accession>A0A7I8W5B6</accession>
<name>A0A7I8W5B6_9ANNE</name>
<proteinExistence type="predicted"/>
<gene>
    <name evidence="2" type="ORF">DGYR_LOCUS11341</name>
</gene>
<evidence type="ECO:0000256" key="1">
    <source>
        <dbReference type="SAM" id="Phobius"/>
    </source>
</evidence>
<dbReference type="AlphaFoldDB" id="A0A7I8W5B6"/>